<reference evidence="9" key="1">
    <citation type="journal article" date="2020" name="Stud. Mycol.">
        <title>101 Dothideomycetes genomes: a test case for predicting lifestyles and emergence of pathogens.</title>
        <authorList>
            <person name="Haridas S."/>
            <person name="Albert R."/>
            <person name="Binder M."/>
            <person name="Bloem J."/>
            <person name="Labutti K."/>
            <person name="Salamov A."/>
            <person name="Andreopoulos B."/>
            <person name="Baker S."/>
            <person name="Barry K."/>
            <person name="Bills G."/>
            <person name="Bluhm B."/>
            <person name="Cannon C."/>
            <person name="Castanera R."/>
            <person name="Culley D."/>
            <person name="Daum C."/>
            <person name="Ezra D."/>
            <person name="Gonzalez J."/>
            <person name="Henrissat B."/>
            <person name="Kuo A."/>
            <person name="Liang C."/>
            <person name="Lipzen A."/>
            <person name="Lutzoni F."/>
            <person name="Magnuson J."/>
            <person name="Mondo S."/>
            <person name="Nolan M."/>
            <person name="Ohm R."/>
            <person name="Pangilinan J."/>
            <person name="Park H.-J."/>
            <person name="Ramirez L."/>
            <person name="Alfaro M."/>
            <person name="Sun H."/>
            <person name="Tritt A."/>
            <person name="Yoshinaga Y."/>
            <person name="Zwiers L.-H."/>
            <person name="Turgeon B."/>
            <person name="Goodwin S."/>
            <person name="Spatafora J."/>
            <person name="Crous P."/>
            <person name="Grigoriev I."/>
        </authorList>
    </citation>
    <scope>NUCLEOTIDE SEQUENCE</scope>
    <source>
        <strain evidence="9">CBS 116435</strain>
    </source>
</reference>
<evidence type="ECO:0000259" key="8">
    <source>
        <dbReference type="PROSITE" id="PS50922"/>
    </source>
</evidence>
<dbReference type="Pfam" id="PF03798">
    <property type="entry name" value="TRAM_LAG1_CLN8"/>
    <property type="match status" value="1"/>
</dbReference>
<dbReference type="SMART" id="SM00724">
    <property type="entry name" value="TLC"/>
    <property type="match status" value="1"/>
</dbReference>
<evidence type="ECO:0000256" key="7">
    <source>
        <dbReference type="SAM" id="Phobius"/>
    </source>
</evidence>
<name>A0A9P4UKN9_9PEZI</name>
<feature type="domain" description="TLC" evidence="8">
    <location>
        <begin position="148"/>
        <end position="396"/>
    </location>
</feature>
<evidence type="ECO:0000313" key="9">
    <source>
        <dbReference type="EMBL" id="KAF2716476.1"/>
    </source>
</evidence>
<dbReference type="InterPro" id="IPR006634">
    <property type="entry name" value="TLC-dom"/>
</dbReference>
<dbReference type="PROSITE" id="PS50922">
    <property type="entry name" value="TLC"/>
    <property type="match status" value="1"/>
</dbReference>
<proteinExistence type="inferred from homology"/>
<dbReference type="EMBL" id="MU003873">
    <property type="protein sequence ID" value="KAF2716476.1"/>
    <property type="molecule type" value="Genomic_DNA"/>
</dbReference>
<sequence length="412" mass="47411">MTHHRDKTRQTCNAQHYRYAAVDGLSVCAIQADNDDHPTECPEWQQNYHSNRENPPQSLGAEFLEHQLGLCVNVMMVVLLTYYLFPDLKDKTGGFFMPSYPRGSLYDIGPQDLKLVIGFIVFFTATRDVILNSILKNLAARLGIMKPRNQVQFAEQSYMIIHYTTYWSWGLGLFMRNTSTEVGGFENLLISLWSGFPLLYMDASLKIYYLSQIAFWLQQVAMLHLEHRRKDHLQMLLHHIVTTVLLVGSYSYRQWRAGNAILVCMDLVDIILPLAKVLHYLSLQRSRDIVFAVFVAAWIITRHIIFLAICWSICKHVHGTTMAYGTYSTNTGAMISPENNNDILINIFQPFLDPSSGIVTFNANIRWLFLGLLLLLHCITVAWFFMIFRVIMRVLRGEGATDTRSEDEHNCQ</sequence>
<dbReference type="AlphaFoldDB" id="A0A9P4UKN9"/>
<accession>A0A9P4UKN9</accession>
<evidence type="ECO:0000256" key="5">
    <source>
        <dbReference type="ARBA" id="ARBA00023136"/>
    </source>
</evidence>
<organism evidence="9 10">
    <name type="scientific">Polychaeton citri CBS 116435</name>
    <dbReference type="NCBI Taxonomy" id="1314669"/>
    <lineage>
        <taxon>Eukaryota</taxon>
        <taxon>Fungi</taxon>
        <taxon>Dikarya</taxon>
        <taxon>Ascomycota</taxon>
        <taxon>Pezizomycotina</taxon>
        <taxon>Dothideomycetes</taxon>
        <taxon>Dothideomycetidae</taxon>
        <taxon>Capnodiales</taxon>
        <taxon>Capnodiaceae</taxon>
        <taxon>Polychaeton</taxon>
    </lineage>
</organism>
<evidence type="ECO:0000313" key="10">
    <source>
        <dbReference type="Proteomes" id="UP000799441"/>
    </source>
</evidence>
<feature type="transmembrane region" description="Helical" evidence="7">
    <location>
        <begin position="367"/>
        <end position="388"/>
    </location>
</feature>
<evidence type="ECO:0000256" key="1">
    <source>
        <dbReference type="ARBA" id="ARBA00004141"/>
    </source>
</evidence>
<evidence type="ECO:0000256" key="4">
    <source>
        <dbReference type="ARBA" id="ARBA00022989"/>
    </source>
</evidence>
<dbReference type="GO" id="GO:0016020">
    <property type="term" value="C:membrane"/>
    <property type="evidence" value="ECO:0007669"/>
    <property type="project" value="UniProtKB-SubCell"/>
</dbReference>
<protein>
    <submittedName>
        <fullName evidence="9">Longevity assurance proteins LAG1/LAC1</fullName>
    </submittedName>
</protein>
<dbReference type="OrthoDB" id="537032at2759"/>
<feature type="transmembrane region" description="Helical" evidence="7">
    <location>
        <begin position="68"/>
        <end position="85"/>
    </location>
</feature>
<keyword evidence="10" id="KW-1185">Reference proteome</keyword>
<dbReference type="PANTHER" id="PTHR12560:SF0">
    <property type="entry name" value="LD18904P"/>
    <property type="match status" value="1"/>
</dbReference>
<dbReference type="GO" id="GO:0046513">
    <property type="term" value="P:ceramide biosynthetic process"/>
    <property type="evidence" value="ECO:0007669"/>
    <property type="project" value="InterPro"/>
</dbReference>
<keyword evidence="3 6" id="KW-0812">Transmembrane</keyword>
<dbReference type="Proteomes" id="UP000799441">
    <property type="component" value="Unassembled WGS sequence"/>
</dbReference>
<evidence type="ECO:0000256" key="6">
    <source>
        <dbReference type="PROSITE-ProRule" id="PRU00205"/>
    </source>
</evidence>
<gene>
    <name evidence="9" type="ORF">K431DRAFT_341942</name>
</gene>
<dbReference type="InterPro" id="IPR016439">
    <property type="entry name" value="Lag1/Lac1-like"/>
</dbReference>
<comment type="similarity">
    <text evidence="2">Belongs to the sphingosine N-acyltransferase family.</text>
</comment>
<comment type="caution">
    <text evidence="9">The sequence shown here is derived from an EMBL/GenBank/DDBJ whole genome shotgun (WGS) entry which is preliminary data.</text>
</comment>
<dbReference type="GO" id="GO:0050291">
    <property type="term" value="F:sphingosine N-acyltransferase activity"/>
    <property type="evidence" value="ECO:0007669"/>
    <property type="project" value="InterPro"/>
</dbReference>
<evidence type="ECO:0000256" key="3">
    <source>
        <dbReference type="ARBA" id="ARBA00022692"/>
    </source>
</evidence>
<keyword evidence="4 7" id="KW-1133">Transmembrane helix</keyword>
<comment type="subcellular location">
    <subcellularLocation>
        <location evidence="1">Membrane</location>
        <topology evidence="1">Multi-pass membrane protein</topology>
    </subcellularLocation>
</comment>
<evidence type="ECO:0000256" key="2">
    <source>
        <dbReference type="ARBA" id="ARBA00009808"/>
    </source>
</evidence>
<keyword evidence="5 6" id="KW-0472">Membrane</keyword>
<feature type="transmembrane region" description="Helical" evidence="7">
    <location>
        <begin position="290"/>
        <end position="314"/>
    </location>
</feature>
<feature type="transmembrane region" description="Helical" evidence="7">
    <location>
        <begin position="115"/>
        <end position="135"/>
    </location>
</feature>
<dbReference type="PANTHER" id="PTHR12560">
    <property type="entry name" value="LONGEVITY ASSURANCE FACTOR 1 LAG1"/>
    <property type="match status" value="1"/>
</dbReference>
<dbReference type="PIRSF" id="PIRSF005225">
    <property type="entry name" value="LAG1_LAC1"/>
    <property type="match status" value="1"/>
</dbReference>